<dbReference type="SUPFAM" id="SSF54001">
    <property type="entry name" value="Cysteine proteinases"/>
    <property type="match status" value="1"/>
</dbReference>
<evidence type="ECO:0000256" key="14">
    <source>
        <dbReference type="ARBA" id="ARBA00023180"/>
    </source>
</evidence>
<keyword evidence="9" id="KW-0106">Calcium</keyword>
<dbReference type="Gene3D" id="2.10.50.30">
    <property type="entry name" value="GPCR, family 3, nine cysteines domain"/>
    <property type="match status" value="1"/>
</dbReference>
<feature type="non-terminal residue" evidence="20">
    <location>
        <position position="1"/>
    </location>
</feature>
<keyword evidence="7 18" id="KW-0812">Transmembrane</keyword>
<keyword evidence="11" id="KW-0297">G-protein coupled receptor</keyword>
<dbReference type="Pfam" id="PF01094">
    <property type="entry name" value="ANF_receptor"/>
    <property type="match status" value="1"/>
</dbReference>
<dbReference type="InterPro" id="IPR001102">
    <property type="entry name" value="Transglutaminase_N"/>
</dbReference>
<dbReference type="SUPFAM" id="SSF53822">
    <property type="entry name" value="Periplasmic binding protein-like I"/>
    <property type="match status" value="1"/>
</dbReference>
<feature type="transmembrane region" description="Helical" evidence="18">
    <location>
        <begin position="580"/>
        <end position="601"/>
    </location>
</feature>
<evidence type="ECO:0000256" key="13">
    <source>
        <dbReference type="ARBA" id="ARBA00023170"/>
    </source>
</evidence>
<dbReference type="SMART" id="SM00460">
    <property type="entry name" value="TGc"/>
    <property type="match status" value="1"/>
</dbReference>
<keyword evidence="15" id="KW-0807">Transducer</keyword>
<dbReference type="SUPFAM" id="SSF81296">
    <property type="entry name" value="E set domains"/>
    <property type="match status" value="1"/>
</dbReference>
<comment type="similarity">
    <text evidence="3">Belongs to the transglutaminase superfamily. Transglutaminase family.</text>
</comment>
<evidence type="ECO:0000256" key="7">
    <source>
        <dbReference type="ARBA" id="ARBA00022692"/>
    </source>
</evidence>
<dbReference type="Proteomes" id="UP000727407">
    <property type="component" value="Unassembled WGS sequence"/>
</dbReference>
<feature type="transmembrane region" description="Helical" evidence="18">
    <location>
        <begin position="341"/>
        <end position="367"/>
    </location>
</feature>
<evidence type="ECO:0000256" key="12">
    <source>
        <dbReference type="ARBA" id="ARBA00023136"/>
    </source>
</evidence>
<comment type="cofactor">
    <cofactor evidence="1">
        <name>Ca(2+)</name>
        <dbReference type="ChEBI" id="CHEBI:29108"/>
    </cofactor>
</comment>
<keyword evidence="14" id="KW-0325">Glycoprotein</keyword>
<keyword evidence="8" id="KW-0479">Metal-binding</keyword>
<comment type="subcellular location">
    <subcellularLocation>
        <location evidence="2">Cell membrane</location>
        <topology evidence="2">Multi-pass membrane protein</topology>
    </subcellularLocation>
</comment>
<evidence type="ECO:0000256" key="2">
    <source>
        <dbReference type="ARBA" id="ARBA00004651"/>
    </source>
</evidence>
<evidence type="ECO:0000313" key="20">
    <source>
        <dbReference type="EMBL" id="KAF5909339.1"/>
    </source>
</evidence>
<dbReference type="FunFam" id="3.40.50.2300:FF:000176">
    <property type="entry name" value="metabotropic glutamate receptor 7"/>
    <property type="match status" value="1"/>
</dbReference>
<dbReference type="InterPro" id="IPR014756">
    <property type="entry name" value="Ig_E-set"/>
</dbReference>
<evidence type="ECO:0000259" key="19">
    <source>
        <dbReference type="PROSITE" id="PS50259"/>
    </source>
</evidence>
<evidence type="ECO:0000256" key="8">
    <source>
        <dbReference type="ARBA" id="ARBA00022723"/>
    </source>
</evidence>
<dbReference type="PROSITE" id="PS00980">
    <property type="entry name" value="G_PROTEIN_RECEP_F3_2"/>
    <property type="match status" value="1"/>
</dbReference>
<evidence type="ECO:0000256" key="9">
    <source>
        <dbReference type="ARBA" id="ARBA00022837"/>
    </source>
</evidence>
<dbReference type="InterPro" id="IPR036238">
    <property type="entry name" value="Transglutaminase_C_sf"/>
</dbReference>
<keyword evidence="6" id="KW-0808">Transferase</keyword>
<dbReference type="InterPro" id="IPR000162">
    <property type="entry name" value="GPCR_3_mtglu_rcpt"/>
</dbReference>
<proteinExistence type="inferred from homology"/>
<dbReference type="OrthoDB" id="437511at2759"/>
<dbReference type="Gene3D" id="3.90.260.10">
    <property type="entry name" value="Transglutaminase-like"/>
    <property type="match status" value="1"/>
</dbReference>
<feature type="transmembrane region" description="Helical" evidence="18">
    <location>
        <begin position="379"/>
        <end position="399"/>
    </location>
</feature>
<keyword evidence="10 18" id="KW-1133">Transmembrane helix</keyword>
<evidence type="ECO:0000256" key="5">
    <source>
        <dbReference type="ARBA" id="ARBA00022475"/>
    </source>
</evidence>
<dbReference type="Pfam" id="PF07562">
    <property type="entry name" value="NCD3G"/>
    <property type="match status" value="1"/>
</dbReference>
<dbReference type="InterPro" id="IPR017978">
    <property type="entry name" value="GPCR_3_C"/>
</dbReference>
<evidence type="ECO:0000256" key="1">
    <source>
        <dbReference type="ARBA" id="ARBA00001913"/>
    </source>
</evidence>
<feature type="transmembrane region" description="Helical" evidence="18">
    <location>
        <begin position="538"/>
        <end position="560"/>
    </location>
</feature>
<dbReference type="PROSITE" id="PS50259">
    <property type="entry name" value="G_PROTEIN_RECEP_F3_4"/>
    <property type="match status" value="1"/>
</dbReference>
<dbReference type="Pfam" id="PF01841">
    <property type="entry name" value="Transglut_core"/>
    <property type="match status" value="1"/>
</dbReference>
<dbReference type="InterPro" id="IPR013783">
    <property type="entry name" value="Ig-like_fold"/>
</dbReference>
<dbReference type="GO" id="GO:0046872">
    <property type="term" value="F:metal ion binding"/>
    <property type="evidence" value="ECO:0007669"/>
    <property type="project" value="UniProtKB-KW"/>
</dbReference>
<reference evidence="20" key="1">
    <citation type="submission" date="2020-07" db="EMBL/GenBank/DDBJ databases">
        <title>Clarias magur genome sequencing, assembly and annotation.</title>
        <authorList>
            <person name="Kushwaha B."/>
            <person name="Kumar R."/>
            <person name="Das P."/>
            <person name="Joshi C.G."/>
            <person name="Kumar D."/>
            <person name="Nagpure N.S."/>
            <person name="Pandey M."/>
            <person name="Agarwal S."/>
            <person name="Srivastava S."/>
            <person name="Singh M."/>
            <person name="Sahoo L."/>
            <person name="Jayasankar P."/>
            <person name="Meher P.K."/>
            <person name="Koringa P.G."/>
            <person name="Iquebal M.A."/>
            <person name="Das S.P."/>
            <person name="Bit A."/>
            <person name="Patnaik S."/>
            <person name="Patel N."/>
            <person name="Shah T.M."/>
            <person name="Hinsu A."/>
            <person name="Jena J.K."/>
        </authorList>
    </citation>
    <scope>NUCLEOTIDE SEQUENCE</scope>
    <source>
        <strain evidence="20">CIFAMagur01</strain>
        <tissue evidence="20">Testis</tissue>
    </source>
</reference>
<evidence type="ECO:0000256" key="18">
    <source>
        <dbReference type="SAM" id="Phobius"/>
    </source>
</evidence>
<dbReference type="InterPro" id="IPR038765">
    <property type="entry name" value="Papain-like_cys_pep_sf"/>
</dbReference>
<accession>A0A8J4UQU7</accession>
<keyword evidence="13 20" id="KW-0675">Receptor</keyword>
<dbReference type="InterPro" id="IPR000337">
    <property type="entry name" value="GPCR_3"/>
</dbReference>
<dbReference type="PRINTS" id="PR01054">
    <property type="entry name" value="MTABOTROPC4R"/>
</dbReference>
<evidence type="ECO:0000256" key="6">
    <source>
        <dbReference type="ARBA" id="ARBA00022679"/>
    </source>
</evidence>
<evidence type="ECO:0000256" key="15">
    <source>
        <dbReference type="ARBA" id="ARBA00023224"/>
    </source>
</evidence>
<dbReference type="FunFam" id="3.90.260.10:FF:000001">
    <property type="entry name" value="Protein-glutamine gamma-glutamyltransferase 2"/>
    <property type="match status" value="1"/>
</dbReference>
<organism evidence="20 21">
    <name type="scientific">Clarias magur</name>
    <name type="common">Asian catfish</name>
    <name type="synonym">Macropteronotus magur</name>
    <dbReference type="NCBI Taxonomy" id="1594786"/>
    <lineage>
        <taxon>Eukaryota</taxon>
        <taxon>Metazoa</taxon>
        <taxon>Chordata</taxon>
        <taxon>Craniata</taxon>
        <taxon>Vertebrata</taxon>
        <taxon>Euteleostomi</taxon>
        <taxon>Actinopterygii</taxon>
        <taxon>Neopterygii</taxon>
        <taxon>Teleostei</taxon>
        <taxon>Ostariophysi</taxon>
        <taxon>Siluriformes</taxon>
        <taxon>Clariidae</taxon>
        <taxon>Clarias</taxon>
    </lineage>
</organism>
<dbReference type="GO" id="GO:0004930">
    <property type="term" value="F:G protein-coupled receptor activity"/>
    <property type="evidence" value="ECO:0007669"/>
    <property type="project" value="UniProtKB-KW"/>
</dbReference>
<dbReference type="PROSITE" id="PS00981">
    <property type="entry name" value="G_PROTEIN_RECEP_F3_3"/>
    <property type="match status" value="1"/>
</dbReference>
<protein>
    <recommendedName>
        <fullName evidence="17">protein-glutamine gamma-glutamyltransferase</fullName>
        <ecNumber evidence="17">2.3.2.13</ecNumber>
    </recommendedName>
</protein>
<evidence type="ECO:0000256" key="11">
    <source>
        <dbReference type="ARBA" id="ARBA00023040"/>
    </source>
</evidence>
<evidence type="ECO:0000256" key="17">
    <source>
        <dbReference type="ARBA" id="ARBA00024222"/>
    </source>
</evidence>
<keyword evidence="16" id="KW-0012">Acyltransferase</keyword>
<dbReference type="InterPro" id="IPR002931">
    <property type="entry name" value="Transglutaminase-like"/>
</dbReference>
<evidence type="ECO:0000313" key="21">
    <source>
        <dbReference type="Proteomes" id="UP000727407"/>
    </source>
</evidence>
<dbReference type="FunFam" id="2.10.50.30:FF:000001">
    <property type="entry name" value="metabotropic glutamate receptor 1"/>
    <property type="match status" value="1"/>
</dbReference>
<dbReference type="SUPFAM" id="SSF49309">
    <property type="entry name" value="Transglutaminase, two C-terminal domains"/>
    <property type="match status" value="1"/>
</dbReference>
<dbReference type="GO" id="GO:0005886">
    <property type="term" value="C:plasma membrane"/>
    <property type="evidence" value="ECO:0007669"/>
    <property type="project" value="UniProtKB-SubCell"/>
</dbReference>
<dbReference type="GO" id="GO:0003810">
    <property type="term" value="F:protein-glutamine gamma-glutamyltransferase activity"/>
    <property type="evidence" value="ECO:0007669"/>
    <property type="project" value="UniProtKB-EC"/>
</dbReference>
<name>A0A8J4UQU7_CLAMG</name>
<gene>
    <name evidence="20" type="ORF">DAT39_000955</name>
</gene>
<evidence type="ECO:0000256" key="16">
    <source>
        <dbReference type="ARBA" id="ARBA00023315"/>
    </source>
</evidence>
<dbReference type="GO" id="GO:0007399">
    <property type="term" value="P:nervous system development"/>
    <property type="evidence" value="ECO:0007669"/>
    <property type="project" value="UniProtKB-ARBA"/>
</dbReference>
<keyword evidence="12 18" id="KW-0472">Membrane</keyword>
<evidence type="ECO:0000256" key="10">
    <source>
        <dbReference type="ARBA" id="ARBA00022989"/>
    </source>
</evidence>
<dbReference type="InterPro" id="IPR001828">
    <property type="entry name" value="ANF_lig-bd_rcpt"/>
</dbReference>
<dbReference type="InterPro" id="IPR017979">
    <property type="entry name" value="GPCR_3_CS"/>
</dbReference>
<dbReference type="EMBL" id="QNUK01000005">
    <property type="protein sequence ID" value="KAF5909339.1"/>
    <property type="molecule type" value="Genomic_DNA"/>
</dbReference>
<sequence>NICISQTVKIPREPKPGEFDKIIHTLGENSNSRVVIIFANEDDIRRLLQAAKKANQTGHFIWVGSDSWGSKISPVLHQEEMAEGAITILPKRQSIKGFDNYFIGRTLENNRRNVWFAEFWENNFNCKLNRNALKKGTGIKKCTNQERIGKDSAYEQEGKVMFVINAVYAMAHALHNMHRDLCPGKVGLCSKMDPIDGSLLLKYIRKVNVTVTAGNPVQFNENGDAPGRYDIFQYQMNNQTAEYKIIGNWIDKLNLNISMMQWPGGVQQVPYSNCSQPCKPGWRKKIVKGIPCCWHCERCEGYQYQADPFTCKMCRFDLRPNKNHTSCQPIPIIKLEWSSPWVVLPVFLAILGIMATLFVVVTFMRYNDTPIVKASGRELSYVLLTGIFLCYATTFLMIATPDVGICSFRRIFLGLGMSISYAALLTKTNRIYRIFEQGKMSVSGPRFISPASQLVITFILVSLQLLGVCIWFVVDPPQAFVDYEDQRMSNPEMARGVLKCDISDLSLICLLGYSMLLMVTCTVYAIKTRGVPETFNEAKPIGFTMYTTCIIWLAFIPIFFGTSQSMEKMYIQTTTLTISVSLSASVSLGLLYMPKVYVVLLHPEQNVAKRSTRSLKAVVTAATMSNKFNPKDLALDKHTSATAITQCNRMQITTDSHHITMTGSQALTVDYARVFHMDRGYGLERYGAKIRAPHALVMTFLFRTGSLQSKLKAIAQATYTHSRNLAYFVFSYKGLLALQKYIQGLKLIRANLEESQNHVWHRTEGLSSNSLVVRRGQHFRLTLCFNCPYMSSKDDLMLRIVLDRLCYEIPITSSKATSQAQWSAYFQHDMFNPSALYKASVCVYSPPTAIVGVYQVHLLFMSRSDSYSGRVGQFTLLCNPWCIADSVYLPEENQREEYVRNDFGLLYQGTAKNISFKPWGFDQYESGILEICMMLLQVSNEHKKNWRHDYANRSDPVYISRVVSAMINSNDDSGVLQGNWSDNFTNGVNPSEWTDSGSILKQWANSGFRPVKYGQCWVFAAVMCTVMRVLGIPSRVVTNYNSAHDTNGNLVIEEYYTEKGEKLPHNHDSIWNFHVWAECWMKRGDLRPGFDGWQAVDPTPQEKSEGVYRCGPAPVKAIRERQIDMSYDVPFIYAEVNADVLVCVVRQAQVVSRTTETDRVGVLICTKSLGSNRPQDITSTYKYKKAPPPFDRSVIPKSAQNLSVKLSLIKVPVLGENICFSVTVTNHSNVPKTVREYVNAQPKDYDHSPSNTFWEAENIIQLAPCGRKVLQHNITYSQYSALGNDKLVNLAAVIMDIATQERVLASEEFNITSPVINIQVEEKGAIAVRRHQVAMVTFTNPFSVAVRGVLTVAGSGLLEDKVLI</sequence>
<dbReference type="InterPro" id="IPR038550">
    <property type="entry name" value="GPCR_3_9-Cys_sf"/>
</dbReference>
<dbReference type="InterPro" id="IPR011500">
    <property type="entry name" value="GPCR_3_9-Cys_dom"/>
</dbReference>
<evidence type="ECO:0000256" key="3">
    <source>
        <dbReference type="ARBA" id="ARBA00005968"/>
    </source>
</evidence>
<dbReference type="Pfam" id="PF00003">
    <property type="entry name" value="7tm_3"/>
    <property type="match status" value="1"/>
</dbReference>
<dbReference type="Gene3D" id="2.60.40.10">
    <property type="entry name" value="Immunoglobulins"/>
    <property type="match status" value="2"/>
</dbReference>
<dbReference type="InterPro" id="IPR036985">
    <property type="entry name" value="Transglutaminase-like_sf"/>
</dbReference>
<feature type="transmembrane region" description="Helical" evidence="18">
    <location>
        <begin position="453"/>
        <end position="474"/>
    </location>
</feature>
<dbReference type="Pfam" id="PF00868">
    <property type="entry name" value="Transglut_N"/>
    <property type="match status" value="1"/>
</dbReference>
<dbReference type="Gene3D" id="3.40.50.2300">
    <property type="match status" value="1"/>
</dbReference>
<dbReference type="InterPro" id="IPR050726">
    <property type="entry name" value="mGluR"/>
</dbReference>
<keyword evidence="21" id="KW-1185">Reference proteome</keyword>
<dbReference type="EC" id="2.3.2.13" evidence="17"/>
<feature type="domain" description="G-protein coupled receptors family 3 profile" evidence="19">
    <location>
        <begin position="341"/>
        <end position="615"/>
    </location>
</feature>
<feature type="transmembrane region" description="Helical" evidence="18">
    <location>
        <begin position="505"/>
        <end position="526"/>
    </location>
</feature>
<evidence type="ECO:0000256" key="4">
    <source>
        <dbReference type="ARBA" id="ARBA00007242"/>
    </source>
</evidence>
<dbReference type="PRINTS" id="PR00593">
    <property type="entry name" value="MTABOTROPICR"/>
</dbReference>
<feature type="non-terminal residue" evidence="20">
    <location>
        <position position="1364"/>
    </location>
</feature>
<dbReference type="PRINTS" id="PR00248">
    <property type="entry name" value="GPCRMGR"/>
</dbReference>
<comment type="caution">
    <text evidence="20">The sequence shown here is derived from an EMBL/GenBank/DDBJ whole genome shotgun (WGS) entry which is preliminary data.</text>
</comment>
<dbReference type="InterPro" id="IPR001786">
    <property type="entry name" value="GPCR_3_mGluR4"/>
</dbReference>
<dbReference type="PANTHER" id="PTHR24060">
    <property type="entry name" value="METABOTROPIC GLUTAMATE RECEPTOR"/>
    <property type="match status" value="1"/>
</dbReference>
<dbReference type="InterPro" id="IPR028082">
    <property type="entry name" value="Peripla_BP_I"/>
</dbReference>
<keyword evidence="5" id="KW-1003">Cell membrane</keyword>
<comment type="similarity">
    <text evidence="4">Belongs to the G-protein coupled receptor 3 family.</text>
</comment>